<reference evidence="2" key="1">
    <citation type="submission" date="2016-03" db="EMBL/GenBank/DDBJ databases">
        <authorList>
            <person name="Guldener U."/>
        </authorList>
    </citation>
    <scope>NUCLEOTIDE SEQUENCE [LARGE SCALE GENOMIC DNA]</scope>
</reference>
<dbReference type="AlphaFoldDB" id="A0A1E1MKR2"/>
<proteinExistence type="predicted"/>
<organism evidence="1 2">
    <name type="scientific">Rhynchosporium secalis</name>
    <name type="common">Barley scald fungus</name>
    <dbReference type="NCBI Taxonomy" id="38038"/>
    <lineage>
        <taxon>Eukaryota</taxon>
        <taxon>Fungi</taxon>
        <taxon>Dikarya</taxon>
        <taxon>Ascomycota</taxon>
        <taxon>Pezizomycotina</taxon>
        <taxon>Leotiomycetes</taxon>
        <taxon>Helotiales</taxon>
        <taxon>Ploettnerulaceae</taxon>
        <taxon>Rhynchosporium</taxon>
    </lineage>
</organism>
<accession>A0A1E1MKR2</accession>
<name>A0A1E1MKR2_RHYSE</name>
<evidence type="ECO:0000313" key="2">
    <source>
        <dbReference type="Proteomes" id="UP000177625"/>
    </source>
</evidence>
<dbReference type="Proteomes" id="UP000177625">
    <property type="component" value="Unassembled WGS sequence"/>
</dbReference>
<keyword evidence="2" id="KW-1185">Reference proteome</keyword>
<gene>
    <name evidence="1" type="ORF">RSE6_10541</name>
</gene>
<protein>
    <submittedName>
        <fullName evidence="1">Uncharacterized protein</fullName>
    </submittedName>
</protein>
<sequence length="82" mass="8595">MVRCWLSVGVGVSISFQRYYGTTEGGIDLLTVTPDRDTGVPFAAAAAAVSCRGLKGWAIPSAGRIGTVTFPQGLEIYNSITV</sequence>
<dbReference type="EMBL" id="FJVC01000391">
    <property type="protein sequence ID" value="CZT49662.1"/>
    <property type="molecule type" value="Genomic_DNA"/>
</dbReference>
<evidence type="ECO:0000313" key="1">
    <source>
        <dbReference type="EMBL" id="CZT49662.1"/>
    </source>
</evidence>